<feature type="compositionally biased region" description="Low complexity" evidence="8">
    <location>
        <begin position="1"/>
        <end position="12"/>
    </location>
</feature>
<evidence type="ECO:0000256" key="6">
    <source>
        <dbReference type="ARBA" id="ARBA00023229"/>
    </source>
</evidence>
<dbReference type="NCBIfam" id="TIGR01559">
    <property type="entry name" value="squal_synth"/>
    <property type="match status" value="1"/>
</dbReference>
<comment type="cofactor">
    <cofactor evidence="1">
        <name>Mg(2+)</name>
        <dbReference type="ChEBI" id="CHEBI:18420"/>
    </cofactor>
</comment>
<keyword evidence="7" id="KW-0413">Isomerase</keyword>
<evidence type="ECO:0000259" key="9">
    <source>
        <dbReference type="PROSITE" id="PS51462"/>
    </source>
</evidence>
<comment type="similarity">
    <text evidence="3">Belongs to the phytoene/squalene synthase family.</text>
</comment>
<dbReference type="AlphaFoldDB" id="A0A7S2PF74"/>
<dbReference type="SFLD" id="SFLDG01018">
    <property type="entry name" value="Squalene/Phytoene_Synthase_Lik"/>
    <property type="match status" value="1"/>
</dbReference>
<dbReference type="PROSITE" id="PS01044">
    <property type="entry name" value="SQUALEN_PHYTOEN_SYN_1"/>
    <property type="match status" value="1"/>
</dbReference>
<dbReference type="UniPathway" id="UPA00059">
    <property type="reaction ID" value="UER00104"/>
</dbReference>
<keyword evidence="5" id="KW-0808">Transferase</keyword>
<sequence>MGNKQSSSSSTTNKKWDGNAMSQNDFMERDTVLVLNNDDIVIGSESKKASHVFSTDQSRGVLHRAFSVCLFDSSTGEMLLQKRASTKITFPNVWTNTCCSHPLHGMEVNEVDGPEDVKDGSVKGVKAAAVRKLEHELGIPVGELPIENFKFLTRLHYWAADTVTHGEKSPWGEHEIDYVLFITVPSKDSITLKPHPDEVDDVCWVTQSKLLEMFADDDLLFSPWFRLIANRWMIGGGENGKGGWWDDLDRTMNTDDFCDYENIHRFDPPTEHLGGGGDAGPWLDTKEAPSANGTVGDTVGDASKKQGAYGKIKTHKESKLSQLMHIDEVCSAISLLYINPLKSNLESDNIKKSFDTDDLAFCDDILCKVSRSFAAVIRQLPSELLVDVLIFYLVLRALDTIEDDMTFFASNDEKVKVLLAFHKTALVDPEWKMMGCGEEDERRLLEEFPKCHSVFAALRGDSRRVISDITLRMATGMAEFVGKDLGQGTVDVQQYNRYCHFVAGLVGEGLSRLFSASGLEKPALATELYLSDQMGLFLQKTNIIRDYLEDYVDGRAFWPQTVWKKYSASGDLGYFANPATVEHETAALNCIDELVTDALELVPDCLSYLSKLRCAEVFRFCAIPQVMAIATLDKCYHNKDVFSGVVKIRKGMSCALINGTTDINGVHSIFHRFASSILRQAELSRKKGFEDPSYERTVKACTTILELTETEAKRSGSSVVGSTLMLSTAAVGCLTYKYPNGSNTTALTTAIASIGMFSLFKTSFMKYVGKKGVSSLMPASKLTEKKEG</sequence>
<dbReference type="InterPro" id="IPR033904">
    <property type="entry name" value="Trans_IPPS_HH"/>
</dbReference>
<dbReference type="SFLD" id="SFLDS00005">
    <property type="entry name" value="Isoprenoid_Synthase_Type_I"/>
    <property type="match status" value="1"/>
</dbReference>
<dbReference type="InterPro" id="IPR015797">
    <property type="entry name" value="NUDIX_hydrolase-like_dom_sf"/>
</dbReference>
<dbReference type="InterPro" id="IPR002060">
    <property type="entry name" value="Squ/phyt_synthse"/>
</dbReference>
<evidence type="ECO:0000256" key="3">
    <source>
        <dbReference type="ARBA" id="ARBA00006251"/>
    </source>
</evidence>
<evidence type="ECO:0000256" key="7">
    <source>
        <dbReference type="ARBA" id="ARBA00023235"/>
    </source>
</evidence>
<dbReference type="SUPFAM" id="SSF55811">
    <property type="entry name" value="Nudix"/>
    <property type="match status" value="1"/>
</dbReference>
<dbReference type="InterPro" id="IPR044844">
    <property type="entry name" value="Trans_IPPS_euk-type"/>
</dbReference>
<accession>A0A7S2PF74</accession>
<evidence type="ECO:0000256" key="4">
    <source>
        <dbReference type="ARBA" id="ARBA00007579"/>
    </source>
</evidence>
<dbReference type="InterPro" id="IPR008949">
    <property type="entry name" value="Isoprenoid_synthase_dom_sf"/>
</dbReference>
<dbReference type="CDD" id="cd00683">
    <property type="entry name" value="Trans_IPPS_HH"/>
    <property type="match status" value="1"/>
</dbReference>
<dbReference type="PROSITE" id="PS51462">
    <property type="entry name" value="NUDIX"/>
    <property type="match status" value="1"/>
</dbReference>
<comment type="similarity">
    <text evidence="4">Belongs to the IPP isomerase type 1 family.</text>
</comment>
<dbReference type="GO" id="GO:0045338">
    <property type="term" value="P:farnesyl diphosphate metabolic process"/>
    <property type="evidence" value="ECO:0007669"/>
    <property type="project" value="InterPro"/>
</dbReference>
<evidence type="ECO:0000313" key="10">
    <source>
        <dbReference type="EMBL" id="CAD9596098.1"/>
    </source>
</evidence>
<dbReference type="PANTHER" id="PTHR11626:SF2">
    <property type="entry name" value="SQUALENE SYNTHASE"/>
    <property type="match status" value="1"/>
</dbReference>
<dbReference type="GO" id="GO:0051996">
    <property type="term" value="F:squalene synthase [NAD(P)H] activity"/>
    <property type="evidence" value="ECO:0007669"/>
    <property type="project" value="InterPro"/>
</dbReference>
<evidence type="ECO:0000256" key="5">
    <source>
        <dbReference type="ARBA" id="ARBA00022679"/>
    </source>
</evidence>
<dbReference type="InterPro" id="IPR000086">
    <property type="entry name" value="NUDIX_hydrolase_dom"/>
</dbReference>
<dbReference type="FunFam" id="1.10.600.10:FF:000023">
    <property type="entry name" value="Squalene synthase"/>
    <property type="match status" value="1"/>
</dbReference>
<dbReference type="PROSITE" id="PS01045">
    <property type="entry name" value="SQUALEN_PHYTOEN_SYN_2"/>
    <property type="match status" value="1"/>
</dbReference>
<dbReference type="GO" id="GO:0050992">
    <property type="term" value="P:dimethylallyl diphosphate biosynthetic process"/>
    <property type="evidence" value="ECO:0007669"/>
    <property type="project" value="UniProtKB-UniPathway"/>
</dbReference>
<dbReference type="Gene3D" id="1.10.600.10">
    <property type="entry name" value="Farnesyl Diphosphate Synthase"/>
    <property type="match status" value="1"/>
</dbReference>
<organism evidence="10">
    <name type="scientific">Skeletonema marinoi</name>
    <dbReference type="NCBI Taxonomy" id="267567"/>
    <lineage>
        <taxon>Eukaryota</taxon>
        <taxon>Sar</taxon>
        <taxon>Stramenopiles</taxon>
        <taxon>Ochrophyta</taxon>
        <taxon>Bacillariophyta</taxon>
        <taxon>Coscinodiscophyceae</taxon>
        <taxon>Thalassiosirophycidae</taxon>
        <taxon>Thalassiosirales</taxon>
        <taxon>Skeletonemataceae</taxon>
        <taxon>Skeletonema</taxon>
        <taxon>Skeletonema marinoi-dohrnii complex</taxon>
    </lineage>
</organism>
<dbReference type="InterPro" id="IPR011876">
    <property type="entry name" value="IsopentenylPP_isomerase_typ1"/>
</dbReference>
<name>A0A7S2PF74_9STRA</name>
<comment type="pathway">
    <text evidence="2">Isoprenoid biosynthesis; dimethylallyl diphosphate biosynthesis; dimethylallyl diphosphate from isopentenyl diphosphate: step 1/1.</text>
</comment>
<dbReference type="GO" id="GO:0005789">
    <property type="term" value="C:endoplasmic reticulum membrane"/>
    <property type="evidence" value="ECO:0007669"/>
    <property type="project" value="TreeGrafter"/>
</dbReference>
<dbReference type="EMBL" id="HBGZ01012241">
    <property type="protein sequence ID" value="CAD9596098.1"/>
    <property type="molecule type" value="Transcribed_RNA"/>
</dbReference>
<proteinExistence type="inferred from homology"/>
<feature type="domain" description="Nudix hydrolase" evidence="9">
    <location>
        <begin position="61"/>
        <end position="227"/>
    </location>
</feature>
<evidence type="ECO:0000256" key="2">
    <source>
        <dbReference type="ARBA" id="ARBA00004826"/>
    </source>
</evidence>
<dbReference type="Pfam" id="PF00494">
    <property type="entry name" value="SQS_PSY"/>
    <property type="match status" value="1"/>
</dbReference>
<dbReference type="InterPro" id="IPR019845">
    <property type="entry name" value="Squalene/phytoene_synthase_CS"/>
</dbReference>
<reference evidence="10" key="1">
    <citation type="submission" date="2021-01" db="EMBL/GenBank/DDBJ databases">
        <authorList>
            <person name="Corre E."/>
            <person name="Pelletier E."/>
            <person name="Niang G."/>
            <person name="Scheremetjew M."/>
            <person name="Finn R."/>
            <person name="Kale V."/>
            <person name="Holt S."/>
            <person name="Cochrane G."/>
            <person name="Meng A."/>
            <person name="Brown T."/>
            <person name="Cohen L."/>
        </authorList>
    </citation>
    <scope>NUCLEOTIDE SEQUENCE</scope>
    <source>
        <strain evidence="10">SM1012Den-03</strain>
    </source>
</reference>
<dbReference type="InterPro" id="IPR006449">
    <property type="entry name" value="Squal_synth-like"/>
</dbReference>
<evidence type="ECO:0000256" key="1">
    <source>
        <dbReference type="ARBA" id="ARBA00001946"/>
    </source>
</evidence>
<dbReference type="SUPFAM" id="SSF48576">
    <property type="entry name" value="Terpenoid synthases"/>
    <property type="match status" value="1"/>
</dbReference>
<dbReference type="GO" id="GO:0008299">
    <property type="term" value="P:isoprenoid biosynthetic process"/>
    <property type="evidence" value="ECO:0007669"/>
    <property type="project" value="UniProtKB-KW"/>
</dbReference>
<dbReference type="Gene3D" id="3.90.79.10">
    <property type="entry name" value="Nucleoside Triphosphate Pyrophosphohydrolase"/>
    <property type="match status" value="1"/>
</dbReference>
<dbReference type="GO" id="GO:0004452">
    <property type="term" value="F:isopentenyl-diphosphate delta-isomerase activity"/>
    <property type="evidence" value="ECO:0007669"/>
    <property type="project" value="InterPro"/>
</dbReference>
<feature type="region of interest" description="Disordered" evidence="8">
    <location>
        <begin position="1"/>
        <end position="22"/>
    </location>
</feature>
<evidence type="ECO:0000256" key="8">
    <source>
        <dbReference type="SAM" id="MobiDB-lite"/>
    </source>
</evidence>
<gene>
    <name evidence="10" type="ORF">SMAR0320_LOCUS8732</name>
</gene>
<keyword evidence="6" id="KW-0414">Isoprene biosynthesis</keyword>
<dbReference type="CDD" id="cd02885">
    <property type="entry name" value="NUDIX_IPP_Isomerase"/>
    <property type="match status" value="1"/>
</dbReference>
<dbReference type="NCBIfam" id="TIGR02150">
    <property type="entry name" value="IPP_isom_1"/>
    <property type="match status" value="1"/>
</dbReference>
<protein>
    <recommendedName>
        <fullName evidence="9">Nudix hydrolase domain-containing protein</fullName>
    </recommendedName>
</protein>
<dbReference type="Pfam" id="PF00293">
    <property type="entry name" value="NUDIX"/>
    <property type="match status" value="1"/>
</dbReference>
<dbReference type="PANTHER" id="PTHR11626">
    <property type="entry name" value="FARNESYL-DIPHOSPHATE FARNESYLTRANSFERASE"/>
    <property type="match status" value="1"/>
</dbReference>